<dbReference type="Proteomes" id="UP000694390">
    <property type="component" value="Chromosome 7"/>
</dbReference>
<evidence type="ECO:0000256" key="12">
    <source>
        <dbReference type="ARBA" id="ARBA00023136"/>
    </source>
</evidence>
<evidence type="ECO:0008006" key="17">
    <source>
        <dbReference type="Google" id="ProtNLM"/>
    </source>
</evidence>
<comment type="similarity">
    <text evidence="4 14">Belongs to the cytochrome P450 family.</text>
</comment>
<dbReference type="GO" id="GO:0016712">
    <property type="term" value="F:oxidoreductase activity, acting on paired donors, with incorporation or reduction of molecular oxygen, reduced flavin or flavoprotein as one donor, and incorporation of one atom of oxygen"/>
    <property type="evidence" value="ECO:0007669"/>
    <property type="project" value="TreeGrafter"/>
</dbReference>
<evidence type="ECO:0000256" key="1">
    <source>
        <dbReference type="ARBA" id="ARBA00001971"/>
    </source>
</evidence>
<reference evidence="15" key="1">
    <citation type="submission" date="2019-06" db="EMBL/GenBank/DDBJ databases">
        <title>G10K-VGP Goodes thornscrub tortoise genome, primary haplotype.</title>
        <authorList>
            <person name="Murphy B."/>
            <person name="Edwards T."/>
            <person name="Rhie A."/>
            <person name="Koren S."/>
            <person name="Phillippy A."/>
            <person name="Fedrigo O."/>
            <person name="Haase B."/>
            <person name="Mountcastle J."/>
            <person name="Lewin H."/>
            <person name="Damas J."/>
            <person name="Howe K."/>
            <person name="Formenti G."/>
            <person name="Myers G."/>
            <person name="Durbin R."/>
            <person name="Jarvis E.D."/>
        </authorList>
    </citation>
    <scope>NUCLEOTIDE SEQUENCE [LARGE SCALE GENOMIC DNA]</scope>
</reference>
<reference evidence="15" key="2">
    <citation type="submission" date="2025-08" db="UniProtKB">
        <authorList>
            <consortium name="Ensembl"/>
        </authorList>
    </citation>
    <scope>IDENTIFICATION</scope>
</reference>
<dbReference type="GO" id="GO:0006805">
    <property type="term" value="P:xenobiotic metabolic process"/>
    <property type="evidence" value="ECO:0007669"/>
    <property type="project" value="TreeGrafter"/>
</dbReference>
<sequence length="151" mass="17271">MAYRSQMPYTDAVVHEMQRFISFAPLGVPRAVTKDTRFRQYIIPKGTTIFPVLRSGLYDSKEFPNPEQFNPGHFLDENGAFKKSDFFMPFSIGKRSCLGEALSRMELFLLLTTILQNFTLKSPIDPKDIDITPMSFTSNIPVSDQLIVIPW</sequence>
<dbReference type="InterPro" id="IPR002401">
    <property type="entry name" value="Cyt_P450_E_grp-I"/>
</dbReference>
<dbReference type="FunFam" id="1.10.630.10:FF:000238">
    <property type="entry name" value="Cytochrome P450 2A6"/>
    <property type="match status" value="1"/>
</dbReference>
<evidence type="ECO:0000256" key="10">
    <source>
        <dbReference type="ARBA" id="ARBA00023004"/>
    </source>
</evidence>
<dbReference type="GeneTree" id="ENSGT00940000155736"/>
<keyword evidence="11 14" id="KW-0503">Monooxygenase</keyword>
<evidence type="ECO:0000256" key="3">
    <source>
        <dbReference type="ARBA" id="ARBA00004406"/>
    </source>
</evidence>
<dbReference type="OrthoDB" id="2789670at2759"/>
<dbReference type="InterPro" id="IPR036396">
    <property type="entry name" value="Cyt_P450_sf"/>
</dbReference>
<dbReference type="PANTHER" id="PTHR24300:SF375">
    <property type="entry name" value="CYTOCHROME P450 FAMILY"/>
    <property type="match status" value="1"/>
</dbReference>
<keyword evidence="9 14" id="KW-0560">Oxidoreductase</keyword>
<dbReference type="GO" id="GO:0020037">
    <property type="term" value="F:heme binding"/>
    <property type="evidence" value="ECO:0007669"/>
    <property type="project" value="InterPro"/>
</dbReference>
<dbReference type="InterPro" id="IPR050182">
    <property type="entry name" value="Cytochrome_P450_fam2"/>
</dbReference>
<dbReference type="InterPro" id="IPR017972">
    <property type="entry name" value="Cyt_P450_CS"/>
</dbReference>
<evidence type="ECO:0000256" key="4">
    <source>
        <dbReference type="ARBA" id="ARBA00010617"/>
    </source>
</evidence>
<organism evidence="15 16">
    <name type="scientific">Gopherus evgoodei</name>
    <name type="common">Goodes thornscrub tortoise</name>
    <dbReference type="NCBI Taxonomy" id="1825980"/>
    <lineage>
        <taxon>Eukaryota</taxon>
        <taxon>Metazoa</taxon>
        <taxon>Chordata</taxon>
        <taxon>Craniata</taxon>
        <taxon>Vertebrata</taxon>
        <taxon>Euteleostomi</taxon>
        <taxon>Archelosauria</taxon>
        <taxon>Testudinata</taxon>
        <taxon>Testudines</taxon>
        <taxon>Cryptodira</taxon>
        <taxon>Durocryptodira</taxon>
        <taxon>Testudinoidea</taxon>
        <taxon>Testudinidae</taxon>
        <taxon>Gopherus</taxon>
    </lineage>
</organism>
<dbReference type="GO" id="GO:0006082">
    <property type="term" value="P:organic acid metabolic process"/>
    <property type="evidence" value="ECO:0007669"/>
    <property type="project" value="TreeGrafter"/>
</dbReference>
<feature type="binding site" description="axial binding residue" evidence="13">
    <location>
        <position position="97"/>
    </location>
    <ligand>
        <name>heme</name>
        <dbReference type="ChEBI" id="CHEBI:30413"/>
    </ligand>
    <ligandPart>
        <name>Fe</name>
        <dbReference type="ChEBI" id="CHEBI:18248"/>
    </ligandPart>
</feature>
<evidence type="ECO:0000256" key="11">
    <source>
        <dbReference type="ARBA" id="ARBA00023033"/>
    </source>
</evidence>
<evidence type="ECO:0000256" key="5">
    <source>
        <dbReference type="ARBA" id="ARBA00022617"/>
    </source>
</evidence>
<keyword evidence="5 13" id="KW-0349">Heme</keyword>
<evidence type="ECO:0000256" key="14">
    <source>
        <dbReference type="RuleBase" id="RU000461"/>
    </source>
</evidence>
<proteinExistence type="inferred from homology"/>
<name>A0A8C4WGE9_9SAUR</name>
<keyword evidence="6 13" id="KW-0479">Metal-binding</keyword>
<keyword evidence="10 13" id="KW-0408">Iron</keyword>
<dbReference type="InterPro" id="IPR001128">
    <property type="entry name" value="Cyt_P450"/>
</dbReference>
<reference evidence="15" key="3">
    <citation type="submission" date="2025-09" db="UniProtKB">
        <authorList>
            <consortium name="Ensembl"/>
        </authorList>
    </citation>
    <scope>IDENTIFICATION</scope>
</reference>
<evidence type="ECO:0000256" key="6">
    <source>
        <dbReference type="ARBA" id="ARBA00022723"/>
    </source>
</evidence>
<evidence type="ECO:0000256" key="2">
    <source>
        <dbReference type="ARBA" id="ARBA00004174"/>
    </source>
</evidence>
<evidence type="ECO:0000256" key="13">
    <source>
        <dbReference type="PIRSR" id="PIRSR602401-1"/>
    </source>
</evidence>
<dbReference type="Ensembl" id="ENSGEVT00005015332.1">
    <property type="protein sequence ID" value="ENSGEVP00005014622.1"/>
    <property type="gene ID" value="ENSGEVG00005010387.1"/>
</dbReference>
<keyword evidence="7" id="KW-0256">Endoplasmic reticulum</keyword>
<dbReference type="PRINTS" id="PR00385">
    <property type="entry name" value="P450"/>
</dbReference>
<evidence type="ECO:0000256" key="8">
    <source>
        <dbReference type="ARBA" id="ARBA00022848"/>
    </source>
</evidence>
<evidence type="ECO:0000256" key="9">
    <source>
        <dbReference type="ARBA" id="ARBA00023002"/>
    </source>
</evidence>
<dbReference type="PANTHER" id="PTHR24300">
    <property type="entry name" value="CYTOCHROME P450 508A4-RELATED"/>
    <property type="match status" value="1"/>
</dbReference>
<dbReference type="Gene3D" id="1.10.630.10">
    <property type="entry name" value="Cytochrome P450"/>
    <property type="match status" value="1"/>
</dbReference>
<dbReference type="GO" id="GO:0005506">
    <property type="term" value="F:iron ion binding"/>
    <property type="evidence" value="ECO:0007669"/>
    <property type="project" value="InterPro"/>
</dbReference>
<dbReference type="Pfam" id="PF00067">
    <property type="entry name" value="p450"/>
    <property type="match status" value="1"/>
</dbReference>
<dbReference type="AlphaFoldDB" id="A0A8C4WGE9"/>
<dbReference type="PRINTS" id="PR00463">
    <property type="entry name" value="EP450I"/>
</dbReference>
<keyword evidence="12" id="KW-0472">Membrane</keyword>
<dbReference type="PROSITE" id="PS00086">
    <property type="entry name" value="CYTOCHROME_P450"/>
    <property type="match status" value="1"/>
</dbReference>
<evidence type="ECO:0000313" key="15">
    <source>
        <dbReference type="Ensembl" id="ENSGEVP00005014622.1"/>
    </source>
</evidence>
<evidence type="ECO:0000256" key="7">
    <source>
        <dbReference type="ARBA" id="ARBA00022824"/>
    </source>
</evidence>
<keyword evidence="8" id="KW-0492">Microsome</keyword>
<comment type="subcellular location">
    <subcellularLocation>
        <location evidence="3">Endoplasmic reticulum membrane</location>
        <topology evidence="3">Peripheral membrane protein</topology>
    </subcellularLocation>
    <subcellularLocation>
        <location evidence="2">Microsome membrane</location>
        <topology evidence="2">Peripheral membrane protein</topology>
    </subcellularLocation>
</comment>
<protein>
    <recommendedName>
        <fullName evidence="17">Cytochrome P450</fullName>
    </recommendedName>
</protein>
<keyword evidence="16" id="KW-1185">Reference proteome</keyword>
<dbReference type="GO" id="GO:0005789">
    <property type="term" value="C:endoplasmic reticulum membrane"/>
    <property type="evidence" value="ECO:0007669"/>
    <property type="project" value="UniProtKB-SubCell"/>
</dbReference>
<evidence type="ECO:0000313" key="16">
    <source>
        <dbReference type="Proteomes" id="UP000694390"/>
    </source>
</evidence>
<comment type="cofactor">
    <cofactor evidence="1 13">
        <name>heme</name>
        <dbReference type="ChEBI" id="CHEBI:30413"/>
    </cofactor>
</comment>
<accession>A0A8C4WGE9</accession>
<dbReference type="SUPFAM" id="SSF48264">
    <property type="entry name" value="Cytochrome P450"/>
    <property type="match status" value="1"/>
</dbReference>